<keyword evidence="4 10" id="KW-1133">Transmembrane helix</keyword>
<dbReference type="CDD" id="cd19411">
    <property type="entry name" value="MCP2201-like_sensor"/>
    <property type="match status" value="1"/>
</dbReference>
<feature type="region of interest" description="Disordered" evidence="9">
    <location>
        <begin position="505"/>
        <end position="551"/>
    </location>
</feature>
<dbReference type="Gene3D" id="1.10.287.950">
    <property type="entry name" value="Methyl-accepting chemotaxis protein"/>
    <property type="match status" value="1"/>
</dbReference>
<organism evidence="12 13">
    <name type="scientific">Aquipseudomonas campi</name>
    <dbReference type="NCBI Taxonomy" id="2731681"/>
    <lineage>
        <taxon>Bacteria</taxon>
        <taxon>Pseudomonadati</taxon>
        <taxon>Pseudomonadota</taxon>
        <taxon>Gammaproteobacteria</taxon>
        <taxon>Pseudomonadales</taxon>
        <taxon>Pseudomonadaceae</taxon>
        <taxon>Aquipseudomonas</taxon>
    </lineage>
</organism>
<dbReference type="SUPFAM" id="SSF58104">
    <property type="entry name" value="Methyl-accepting chemotaxis protein (MCP) signaling domain"/>
    <property type="match status" value="1"/>
</dbReference>
<dbReference type="GO" id="GO:0007165">
    <property type="term" value="P:signal transduction"/>
    <property type="evidence" value="ECO:0007669"/>
    <property type="project" value="UniProtKB-KW"/>
</dbReference>
<dbReference type="PROSITE" id="PS50111">
    <property type="entry name" value="CHEMOTAXIS_TRANSDUC_2"/>
    <property type="match status" value="1"/>
</dbReference>
<evidence type="ECO:0000256" key="8">
    <source>
        <dbReference type="PROSITE-ProRule" id="PRU00284"/>
    </source>
</evidence>
<evidence type="ECO:0000256" key="4">
    <source>
        <dbReference type="ARBA" id="ARBA00022989"/>
    </source>
</evidence>
<name>A0A6M8FDC1_9GAMM</name>
<keyword evidence="5 10" id="KW-0472">Membrane</keyword>
<dbReference type="RefSeq" id="WP_173203521.1">
    <property type="nucleotide sequence ID" value="NZ_CP053697.2"/>
</dbReference>
<evidence type="ECO:0000256" key="6">
    <source>
        <dbReference type="ARBA" id="ARBA00023224"/>
    </source>
</evidence>
<dbReference type="InterPro" id="IPR051310">
    <property type="entry name" value="MCP_chemotaxis"/>
</dbReference>
<dbReference type="Pfam" id="PF00015">
    <property type="entry name" value="MCPsignal"/>
    <property type="match status" value="1"/>
</dbReference>
<dbReference type="Pfam" id="PF12729">
    <property type="entry name" value="4HB_MCP_1"/>
    <property type="match status" value="1"/>
</dbReference>
<dbReference type="InterPro" id="IPR004089">
    <property type="entry name" value="MCPsignal_dom"/>
</dbReference>
<feature type="domain" description="Methyl-accepting transducer" evidence="11">
    <location>
        <begin position="273"/>
        <end position="488"/>
    </location>
</feature>
<dbReference type="PANTHER" id="PTHR43531">
    <property type="entry name" value="PROTEIN ICFG"/>
    <property type="match status" value="1"/>
</dbReference>
<keyword evidence="2" id="KW-0145">Chemotaxis</keyword>
<comment type="similarity">
    <text evidence="7">Belongs to the methyl-accepting chemotaxis (MCP) protein family.</text>
</comment>
<dbReference type="PRINTS" id="PR00260">
    <property type="entry name" value="CHEMTRNSDUCR"/>
</dbReference>
<accession>A0A6M8FDC1</accession>
<evidence type="ECO:0000259" key="11">
    <source>
        <dbReference type="PROSITE" id="PS50111"/>
    </source>
</evidence>
<evidence type="ECO:0000313" key="12">
    <source>
        <dbReference type="EMBL" id="QKE62090.1"/>
    </source>
</evidence>
<evidence type="ECO:0000256" key="5">
    <source>
        <dbReference type="ARBA" id="ARBA00023136"/>
    </source>
</evidence>
<evidence type="ECO:0000256" key="3">
    <source>
        <dbReference type="ARBA" id="ARBA00022692"/>
    </source>
</evidence>
<dbReference type="SMART" id="SM00283">
    <property type="entry name" value="MA"/>
    <property type="match status" value="1"/>
</dbReference>
<dbReference type="PANTHER" id="PTHR43531:SF11">
    <property type="entry name" value="METHYL-ACCEPTING CHEMOTAXIS PROTEIN 3"/>
    <property type="match status" value="1"/>
</dbReference>
<dbReference type="Proteomes" id="UP000501379">
    <property type="component" value="Chromosome"/>
</dbReference>
<evidence type="ECO:0000256" key="1">
    <source>
        <dbReference type="ARBA" id="ARBA00004141"/>
    </source>
</evidence>
<dbReference type="InterPro" id="IPR024478">
    <property type="entry name" value="HlyB_4HB_MCP"/>
</dbReference>
<keyword evidence="6 8" id="KW-0807">Transducer</keyword>
<protein>
    <submittedName>
        <fullName evidence="12">MCP four helix bundle domain-containing protein</fullName>
    </submittedName>
</protein>
<gene>
    <name evidence="12" type="ORF">HNE05_01450</name>
</gene>
<evidence type="ECO:0000313" key="13">
    <source>
        <dbReference type="Proteomes" id="UP000501379"/>
    </source>
</evidence>
<dbReference type="GO" id="GO:0004888">
    <property type="term" value="F:transmembrane signaling receptor activity"/>
    <property type="evidence" value="ECO:0007669"/>
    <property type="project" value="InterPro"/>
</dbReference>
<dbReference type="EMBL" id="CP053697">
    <property type="protein sequence ID" value="QKE62090.1"/>
    <property type="molecule type" value="Genomic_DNA"/>
</dbReference>
<evidence type="ECO:0000256" key="2">
    <source>
        <dbReference type="ARBA" id="ARBA00022500"/>
    </source>
</evidence>
<reference evidence="12" key="1">
    <citation type="submission" date="2020-07" db="EMBL/GenBank/DDBJ databases">
        <title>Nitrate ammonifying Pseudomonas campi sp. nov. isolated from German agricultural grassland.</title>
        <authorList>
            <person name="Timsy T."/>
            <person name="Ulrich A."/>
            <person name="Spanner T."/>
            <person name="Foesel B."/>
            <person name="Kolb S."/>
            <person name="Horn M.A."/>
            <person name="Behrendt U."/>
        </authorList>
    </citation>
    <scope>NUCLEOTIDE SEQUENCE</scope>
    <source>
        <strain evidence="12">S1-A32-2</strain>
    </source>
</reference>
<dbReference type="GO" id="GO:0006935">
    <property type="term" value="P:chemotaxis"/>
    <property type="evidence" value="ECO:0007669"/>
    <property type="project" value="UniProtKB-KW"/>
</dbReference>
<dbReference type="FunFam" id="1.10.287.950:FF:000001">
    <property type="entry name" value="Methyl-accepting chemotaxis sensory transducer"/>
    <property type="match status" value="1"/>
</dbReference>
<keyword evidence="13" id="KW-1185">Reference proteome</keyword>
<feature type="transmembrane region" description="Helical" evidence="10">
    <location>
        <begin position="189"/>
        <end position="211"/>
    </location>
</feature>
<evidence type="ECO:0000256" key="10">
    <source>
        <dbReference type="SAM" id="Phobius"/>
    </source>
</evidence>
<sequence>MTMFSNMKLATKLILAFLVVATIAGIIGFIGTRSVNTVNDMMTDIYDNQLVPIDDIGNVRVHVSDNFRRVYQLATQQDPLAAEKIKEKIQDSDKAIAEGYKKYLATVLSPEEQAVVPKLDAATEKYHQLTEQVMRLIDNGNQPQALELVGGELNTVYNERRALAAELSEIMARNAAVTNTASDQIVGNIMTLLTGLMIGGFIISLALGLLVTRVIVRQLGGEPAYAAEVVSRVAAGDLTVDVQLRQGDNNSLLASMRQMTEKLRAIMGDVRMTADSLASASEQVAASAQALSQNASEQAANVEETSASVEEIAATVAQNSENARITDGMASQSSKDAEEGGVAVREMVNAMRQIAGKIGIIDDIAYQTNLLALNAAIEAARAGDHGKGFAVVAAEVRKLAERSQVAAQEIGAVAGDSVTLAERAGQLLDQMVPSIRKTADLVQEISSASREQNTGLEQINLAVTQLAQTTQVNASASEELSSTSEEMSGQAVQLQEMIQFFQLSEGASRSHGHAPSASAKPAGRKAPARAPMPARRPQQDESVDETAFTRF</sequence>
<dbReference type="InterPro" id="IPR004090">
    <property type="entry name" value="Chemotax_Me-accpt_rcpt"/>
</dbReference>
<evidence type="ECO:0000256" key="7">
    <source>
        <dbReference type="ARBA" id="ARBA00029447"/>
    </source>
</evidence>
<dbReference type="AlphaFoldDB" id="A0A6M8FDC1"/>
<keyword evidence="3 10" id="KW-0812">Transmembrane</keyword>
<dbReference type="GO" id="GO:0005886">
    <property type="term" value="C:plasma membrane"/>
    <property type="evidence" value="ECO:0007669"/>
    <property type="project" value="TreeGrafter"/>
</dbReference>
<dbReference type="KEGG" id="pcam:HNE05_01450"/>
<proteinExistence type="inferred from homology"/>
<comment type="subcellular location">
    <subcellularLocation>
        <location evidence="1">Membrane</location>
        <topology evidence="1">Multi-pass membrane protein</topology>
    </subcellularLocation>
</comment>
<evidence type="ECO:0000256" key="9">
    <source>
        <dbReference type="SAM" id="MobiDB-lite"/>
    </source>
</evidence>
<dbReference type="InterPro" id="IPR047347">
    <property type="entry name" value="YvaQ-like_sensor"/>
</dbReference>